<accession>A0A8J2WV00</accession>
<evidence type="ECO:0000313" key="2">
    <source>
        <dbReference type="EMBL" id="CAH0368364.1"/>
    </source>
</evidence>
<dbReference type="AlphaFoldDB" id="A0A8J2WV00"/>
<name>A0A8J2WV00_9STRA</name>
<evidence type="ECO:0000256" key="1">
    <source>
        <dbReference type="SAM" id="MobiDB-lite"/>
    </source>
</evidence>
<gene>
    <name evidence="2" type="ORF">PECAL_2P14260</name>
</gene>
<protein>
    <submittedName>
        <fullName evidence="2">Uncharacterized protein</fullName>
    </submittedName>
</protein>
<sequence length="273" mass="29739">MPRDKVALLINSCAKKPKPRRVTPSAPRPAQRSEHIDDALMATKRRRVAFGDVSIHVFPMAIADNPAVRSGVALGLGREEVCCIVKSVDEHQPLRPRFYPRRPVPWIHPERRREILAAEGISPEAIEASRKLVRAAQLERIKSLPPLYQLEKLPWFMARSLRRKLRRIGSKSRISSSDNLAALAEPGPPGSDSLDGVKRKRGGLGSAEAQAAVADADDDLARRVAQVELDAKAAEVAAPALATMDGSLHALPSKPAPGLDDMDGSLYNLRAFG</sequence>
<organism evidence="2 3">
    <name type="scientific">Pelagomonas calceolata</name>
    <dbReference type="NCBI Taxonomy" id="35677"/>
    <lineage>
        <taxon>Eukaryota</taxon>
        <taxon>Sar</taxon>
        <taxon>Stramenopiles</taxon>
        <taxon>Ochrophyta</taxon>
        <taxon>Pelagophyceae</taxon>
        <taxon>Pelagomonadales</taxon>
        <taxon>Pelagomonadaceae</taxon>
        <taxon>Pelagomonas</taxon>
    </lineage>
</organism>
<keyword evidence="3" id="KW-1185">Reference proteome</keyword>
<proteinExistence type="predicted"/>
<dbReference type="EMBL" id="CAKKNE010000002">
    <property type="protein sequence ID" value="CAH0368364.1"/>
    <property type="molecule type" value="Genomic_DNA"/>
</dbReference>
<reference evidence="2" key="1">
    <citation type="submission" date="2021-11" db="EMBL/GenBank/DDBJ databases">
        <authorList>
            <consortium name="Genoscope - CEA"/>
            <person name="William W."/>
        </authorList>
    </citation>
    <scope>NUCLEOTIDE SEQUENCE</scope>
</reference>
<evidence type="ECO:0000313" key="3">
    <source>
        <dbReference type="Proteomes" id="UP000789595"/>
    </source>
</evidence>
<dbReference type="Proteomes" id="UP000789595">
    <property type="component" value="Unassembled WGS sequence"/>
</dbReference>
<comment type="caution">
    <text evidence="2">The sequence shown here is derived from an EMBL/GenBank/DDBJ whole genome shotgun (WGS) entry which is preliminary data.</text>
</comment>
<feature type="region of interest" description="Disordered" evidence="1">
    <location>
        <begin position="179"/>
        <end position="201"/>
    </location>
</feature>